<sequence>MPVNGQMPPQHPGIYMQSSTQTAQQVAPSVPLSVQPIYRLPVAEQKFHNCQTSLRQRRIQEPELLVTNPNFLRSGRSLRSLLYSTWLPQTRALQAAHARRDELRALPRLEGFEGVAQVKEFFDSFEDATLGCTSQERTKLAKAKKAKIAAAQNKLNEKNNTFRFRTASSGGPTDFGLLS</sequence>
<dbReference type="EMBL" id="AZBU02000007">
    <property type="protein sequence ID" value="TKR70820.1"/>
    <property type="molecule type" value="Genomic_DNA"/>
</dbReference>
<name>A0A4U5MMT0_STECR</name>
<comment type="caution">
    <text evidence="1">The sequence shown here is derived from an EMBL/GenBank/DDBJ whole genome shotgun (WGS) entry which is preliminary data.</text>
</comment>
<gene>
    <name evidence="1" type="ORF">L596_022794</name>
</gene>
<organism evidence="1 2">
    <name type="scientific">Steinernema carpocapsae</name>
    <name type="common">Entomopathogenic nematode</name>
    <dbReference type="NCBI Taxonomy" id="34508"/>
    <lineage>
        <taxon>Eukaryota</taxon>
        <taxon>Metazoa</taxon>
        <taxon>Ecdysozoa</taxon>
        <taxon>Nematoda</taxon>
        <taxon>Chromadorea</taxon>
        <taxon>Rhabditida</taxon>
        <taxon>Tylenchina</taxon>
        <taxon>Panagrolaimomorpha</taxon>
        <taxon>Strongyloidoidea</taxon>
        <taxon>Steinernematidae</taxon>
        <taxon>Steinernema</taxon>
    </lineage>
</organism>
<dbReference type="Proteomes" id="UP000298663">
    <property type="component" value="Unassembled WGS sequence"/>
</dbReference>
<evidence type="ECO:0000313" key="2">
    <source>
        <dbReference type="Proteomes" id="UP000298663"/>
    </source>
</evidence>
<reference evidence="1 2" key="2">
    <citation type="journal article" date="2019" name="G3 (Bethesda)">
        <title>Hybrid Assembly of the Genome of the Entomopathogenic Nematode Steinernema carpocapsae Identifies the X-Chromosome.</title>
        <authorList>
            <person name="Serra L."/>
            <person name="Macchietto M."/>
            <person name="Macias-Munoz A."/>
            <person name="McGill C.J."/>
            <person name="Rodriguez I.M."/>
            <person name="Rodriguez B."/>
            <person name="Murad R."/>
            <person name="Mortazavi A."/>
        </authorList>
    </citation>
    <scope>NUCLEOTIDE SEQUENCE [LARGE SCALE GENOMIC DNA]</scope>
    <source>
        <strain evidence="1 2">ALL</strain>
    </source>
</reference>
<keyword evidence="2" id="KW-1185">Reference proteome</keyword>
<reference evidence="1 2" key="1">
    <citation type="journal article" date="2015" name="Genome Biol.">
        <title>Comparative genomics of Steinernema reveals deeply conserved gene regulatory networks.</title>
        <authorList>
            <person name="Dillman A.R."/>
            <person name="Macchietto M."/>
            <person name="Porter C.F."/>
            <person name="Rogers A."/>
            <person name="Williams B."/>
            <person name="Antoshechkin I."/>
            <person name="Lee M.M."/>
            <person name="Goodwin Z."/>
            <person name="Lu X."/>
            <person name="Lewis E.E."/>
            <person name="Goodrich-Blair H."/>
            <person name="Stock S.P."/>
            <person name="Adams B.J."/>
            <person name="Sternberg P.W."/>
            <person name="Mortazavi A."/>
        </authorList>
    </citation>
    <scope>NUCLEOTIDE SEQUENCE [LARGE SCALE GENOMIC DNA]</scope>
    <source>
        <strain evidence="1 2">ALL</strain>
    </source>
</reference>
<protein>
    <submittedName>
        <fullName evidence="1">Uncharacterized protein</fullName>
    </submittedName>
</protein>
<accession>A0A4U5MMT0</accession>
<proteinExistence type="predicted"/>
<dbReference type="AlphaFoldDB" id="A0A4U5MMT0"/>
<evidence type="ECO:0000313" key="1">
    <source>
        <dbReference type="EMBL" id="TKR70820.1"/>
    </source>
</evidence>